<comment type="caution">
    <text evidence="3">The sequence shown here is derived from an EMBL/GenBank/DDBJ whole genome shotgun (WGS) entry which is preliminary data.</text>
</comment>
<dbReference type="EMBL" id="VUJV01000003">
    <property type="protein sequence ID" value="KAA1419177.1"/>
    <property type="molecule type" value="Genomic_DNA"/>
</dbReference>
<feature type="chain" id="PRO_5038555079" evidence="2">
    <location>
        <begin position="19"/>
        <end position="391"/>
    </location>
</feature>
<keyword evidence="2" id="KW-0732">Signal</keyword>
<gene>
    <name evidence="3" type="ORF">F0U44_12050</name>
</gene>
<evidence type="ECO:0000256" key="2">
    <source>
        <dbReference type="SAM" id="SignalP"/>
    </source>
</evidence>
<accession>A0A5B1LHT8</accession>
<dbReference type="RefSeq" id="WP_149728512.1">
    <property type="nucleotide sequence ID" value="NZ_VUJV01000003.1"/>
</dbReference>
<feature type="compositionally biased region" description="Low complexity" evidence="1">
    <location>
        <begin position="39"/>
        <end position="52"/>
    </location>
</feature>
<dbReference type="PROSITE" id="PS51257">
    <property type="entry name" value="PROKAR_LIPOPROTEIN"/>
    <property type="match status" value="1"/>
</dbReference>
<feature type="region of interest" description="Disordered" evidence="1">
    <location>
        <begin position="25"/>
        <end position="60"/>
    </location>
</feature>
<dbReference type="AlphaFoldDB" id="A0A5B1LHT8"/>
<reference evidence="3 4" key="2">
    <citation type="submission" date="2019-09" db="EMBL/GenBank/DDBJ databases">
        <authorList>
            <person name="Jin C."/>
        </authorList>
    </citation>
    <scope>NUCLEOTIDE SEQUENCE [LARGE SCALE GENOMIC DNA]</scope>
    <source>
        <strain evidence="3 4">BN130099</strain>
    </source>
</reference>
<sequence length="391" mass="42771">MKRRPAALLALAAALLLAACEEAPRSDGESGAHPSRAISTSSTDADGSSDPTVITEGIGSGPEWRLVHDWARNDPAAGFGLASESLTVIHQHSPDGDVLRVEDRLGVNVLVQEAKPEWMIQETWISAHYVLAEYSNLAEDQISLDAFKIEGGEVTHLDMSNTNRRYLGPELAFFGDRIAWASGVPDDHMCVGVTDLVADEARTLECVAPGLIIGDLALDGDTVVFSVLSKPRSFERRCKSIMIINLQGRHDRTAEREIASRSDCDAWNAVPLPGGVAWDVTDPNMGDIMNADGFAWLEGHTYALGRIYTDSEVVCGGRLFWTDAVNEATTPFMWDLKSPTFQRALDFPDDKSQSATALKCADDRFVSTRLEDIGGRNEHLRLFALDTRELQ</sequence>
<keyword evidence="4" id="KW-1185">Reference proteome</keyword>
<reference evidence="3 4" key="1">
    <citation type="submission" date="2019-09" db="EMBL/GenBank/DDBJ databases">
        <title>Nocardioides panacisoli sp. nov., isolated from the soil of a ginseng field.</title>
        <authorList>
            <person name="Cho C."/>
        </authorList>
    </citation>
    <scope>NUCLEOTIDE SEQUENCE [LARGE SCALE GENOMIC DNA]</scope>
    <source>
        <strain evidence="3 4">BN130099</strain>
    </source>
</reference>
<organism evidence="3 4">
    <name type="scientific">Nocardioides humilatus</name>
    <dbReference type="NCBI Taxonomy" id="2607660"/>
    <lineage>
        <taxon>Bacteria</taxon>
        <taxon>Bacillati</taxon>
        <taxon>Actinomycetota</taxon>
        <taxon>Actinomycetes</taxon>
        <taxon>Propionibacteriales</taxon>
        <taxon>Nocardioidaceae</taxon>
        <taxon>Nocardioides</taxon>
    </lineage>
</organism>
<proteinExistence type="predicted"/>
<name>A0A5B1LHT8_9ACTN</name>
<dbReference type="Proteomes" id="UP000325003">
    <property type="component" value="Unassembled WGS sequence"/>
</dbReference>
<evidence type="ECO:0000313" key="3">
    <source>
        <dbReference type="EMBL" id="KAA1419177.1"/>
    </source>
</evidence>
<feature type="signal peptide" evidence="2">
    <location>
        <begin position="1"/>
        <end position="18"/>
    </location>
</feature>
<evidence type="ECO:0000313" key="4">
    <source>
        <dbReference type="Proteomes" id="UP000325003"/>
    </source>
</evidence>
<evidence type="ECO:0000256" key="1">
    <source>
        <dbReference type="SAM" id="MobiDB-lite"/>
    </source>
</evidence>
<protein>
    <submittedName>
        <fullName evidence="3">Uncharacterized protein</fullName>
    </submittedName>
</protein>